<dbReference type="EMBL" id="JBHSIT010000002">
    <property type="protein sequence ID" value="MFC4907301.1"/>
    <property type="molecule type" value="Genomic_DNA"/>
</dbReference>
<reference evidence="2" key="1">
    <citation type="journal article" date="2019" name="Int. J. Syst. Evol. Microbiol.">
        <title>The Global Catalogue of Microorganisms (GCM) 10K type strain sequencing project: providing services to taxonomists for standard genome sequencing and annotation.</title>
        <authorList>
            <consortium name="The Broad Institute Genomics Platform"/>
            <consortium name="The Broad Institute Genome Sequencing Center for Infectious Disease"/>
            <person name="Wu L."/>
            <person name="Ma J."/>
        </authorList>
    </citation>
    <scope>NUCLEOTIDE SEQUENCE [LARGE SCALE GENOMIC DNA]</scope>
    <source>
        <strain evidence="2">KLKA75</strain>
    </source>
</reference>
<proteinExistence type="predicted"/>
<keyword evidence="2" id="KW-1185">Reference proteome</keyword>
<evidence type="ECO:0000313" key="1">
    <source>
        <dbReference type="EMBL" id="MFC4907301.1"/>
    </source>
</evidence>
<dbReference type="RefSeq" id="WP_378253037.1">
    <property type="nucleotide sequence ID" value="NZ_JBHSIT010000002.1"/>
</dbReference>
<sequence>MPLGRRISKDVAARMEADRGLAGSYRDRLAAARAAEAELRAAQGEGRPADEVKALEIAFDRALTAAIEAAQAAERVEMGPKTYAPEGDGAARRAAEIAARKARARWSVRPWTDEIDRLRTAREAHRLSYRAGRGVAVS</sequence>
<name>A0ABV9TUV4_9ACTN</name>
<organism evidence="1 2">
    <name type="scientific">Actinomadura gamaensis</name>
    <dbReference type="NCBI Taxonomy" id="1763541"/>
    <lineage>
        <taxon>Bacteria</taxon>
        <taxon>Bacillati</taxon>
        <taxon>Actinomycetota</taxon>
        <taxon>Actinomycetes</taxon>
        <taxon>Streptosporangiales</taxon>
        <taxon>Thermomonosporaceae</taxon>
        <taxon>Actinomadura</taxon>
    </lineage>
</organism>
<dbReference type="Proteomes" id="UP001595872">
    <property type="component" value="Unassembled WGS sequence"/>
</dbReference>
<comment type="caution">
    <text evidence="1">The sequence shown here is derived from an EMBL/GenBank/DDBJ whole genome shotgun (WGS) entry which is preliminary data.</text>
</comment>
<accession>A0ABV9TUV4</accession>
<protein>
    <submittedName>
        <fullName evidence="1">Plectin</fullName>
    </submittedName>
</protein>
<evidence type="ECO:0000313" key="2">
    <source>
        <dbReference type="Proteomes" id="UP001595872"/>
    </source>
</evidence>
<gene>
    <name evidence="1" type="ORF">ACFPCY_08220</name>
</gene>